<gene>
    <name evidence="1" type="ORF">SOCE26_078210</name>
</gene>
<evidence type="ECO:0000313" key="2">
    <source>
        <dbReference type="Proteomes" id="UP000238348"/>
    </source>
</evidence>
<accession>A0A2L0F444</accession>
<dbReference type="AlphaFoldDB" id="A0A2L0F444"/>
<protein>
    <submittedName>
        <fullName evidence="1">Uncharacterized protein</fullName>
    </submittedName>
</protein>
<organism evidence="1 2">
    <name type="scientific">Sorangium cellulosum</name>
    <name type="common">Polyangium cellulosum</name>
    <dbReference type="NCBI Taxonomy" id="56"/>
    <lineage>
        <taxon>Bacteria</taxon>
        <taxon>Pseudomonadati</taxon>
        <taxon>Myxococcota</taxon>
        <taxon>Polyangia</taxon>
        <taxon>Polyangiales</taxon>
        <taxon>Polyangiaceae</taxon>
        <taxon>Sorangium</taxon>
    </lineage>
</organism>
<dbReference type="RefSeq" id="WP_159397710.1">
    <property type="nucleotide sequence ID" value="NZ_CP012673.1"/>
</dbReference>
<proteinExistence type="predicted"/>
<evidence type="ECO:0000313" key="1">
    <source>
        <dbReference type="EMBL" id="AUX46316.1"/>
    </source>
</evidence>
<name>A0A2L0F444_SORCE</name>
<dbReference type="Proteomes" id="UP000238348">
    <property type="component" value="Chromosome"/>
</dbReference>
<dbReference type="EMBL" id="CP012673">
    <property type="protein sequence ID" value="AUX46316.1"/>
    <property type="molecule type" value="Genomic_DNA"/>
</dbReference>
<dbReference type="PROSITE" id="PS51257">
    <property type="entry name" value="PROKAR_LIPOPROTEIN"/>
    <property type="match status" value="1"/>
</dbReference>
<reference evidence="1 2" key="1">
    <citation type="submission" date="2015-09" db="EMBL/GenBank/DDBJ databases">
        <title>Sorangium comparison.</title>
        <authorList>
            <person name="Zaburannyi N."/>
            <person name="Bunk B."/>
            <person name="Overmann J."/>
            <person name="Mueller R."/>
        </authorList>
    </citation>
    <scope>NUCLEOTIDE SEQUENCE [LARGE SCALE GENOMIC DNA]</scope>
    <source>
        <strain evidence="1 2">So ce26</strain>
    </source>
</reference>
<sequence>MKITHCVLLSMAVSLVACGPQEEVVEGASAPITLSATTLTGESFAVEFHEEHRGLQENSWRAVARGETYHVESATMNDGGSIEVRDGADRWLNLTWTDDGHMSLTRFDGLTSYTNSGQLVAPEAVVSEQAVMLALIEPGMMKKLLGERSAATAEDDTLGESQQALWRIGVITVCPGAACSEGSYTCCCKVGDRCVTGNNGCWCEPATRTQG</sequence>